<accession>A4VKP0</accession>
<keyword evidence="3" id="KW-1005">Bacterial flagellum biogenesis</keyword>
<keyword evidence="8" id="KW-1185">Reference proteome</keyword>
<dbReference type="HOGENOM" id="CLU_166846_0_0_6"/>
<evidence type="ECO:0000313" key="8">
    <source>
        <dbReference type="Proteomes" id="UP000000233"/>
    </source>
</evidence>
<evidence type="ECO:0000256" key="6">
    <source>
        <dbReference type="SAM" id="MobiDB-lite"/>
    </source>
</evidence>
<evidence type="ECO:0000256" key="2">
    <source>
        <dbReference type="ARBA" id="ARBA00022490"/>
    </source>
</evidence>
<reference evidence="7 8" key="1">
    <citation type="journal article" date="2008" name="Proc. Natl. Acad. Sci. U.S.A.">
        <title>Nitrogen fixation island and rhizosphere competence traits in the genome of root-associated Pseudomonas stutzeri A1501.</title>
        <authorList>
            <person name="Yan Y."/>
            <person name="Yang J."/>
            <person name="Dou Y."/>
            <person name="Chen M."/>
            <person name="Ping S."/>
            <person name="Peng J."/>
            <person name="Lu W."/>
            <person name="Zhang W."/>
            <person name="Yao Z."/>
            <person name="Li H."/>
            <person name="Liu W."/>
            <person name="He S."/>
            <person name="Geng L."/>
            <person name="Zhang X."/>
            <person name="Yang F."/>
            <person name="Yu H."/>
            <person name="Zhan Y."/>
            <person name="Li D."/>
            <person name="Lin Z."/>
            <person name="Wang Y."/>
            <person name="Elmerich C."/>
            <person name="Lin M."/>
            <person name="Jin Q."/>
        </authorList>
    </citation>
    <scope>NUCLEOTIDE SEQUENCE [LARGE SCALE GENOMIC DNA]</scope>
    <source>
        <strain evidence="7 8">A1501</strain>
    </source>
</reference>
<sequence>MIYHVPSSSYSAFSDADRPGEYMSSKARLFADFTERLRNALANGDWEGIAALDDDCGALIATLQDEDAADAELREAIEAMAEVYAKLQAAGRSERERLALELTKLSQSKQVTQAYTSLG</sequence>
<keyword evidence="4" id="KW-0143">Chaperone</keyword>
<evidence type="ECO:0000256" key="1">
    <source>
        <dbReference type="ARBA" id="ARBA00004514"/>
    </source>
</evidence>
<feature type="region of interest" description="Disordered" evidence="6">
    <location>
        <begin position="1"/>
        <end position="20"/>
    </location>
</feature>
<gene>
    <name evidence="7" type="ordered locus">PST_1867</name>
</gene>
<dbReference type="Pfam" id="PF05400">
    <property type="entry name" value="FliT"/>
    <property type="match status" value="1"/>
</dbReference>
<keyword evidence="2" id="KW-0963">Cytoplasm</keyword>
<proteinExistence type="predicted"/>
<dbReference type="KEGG" id="psa:PST_1867"/>
<dbReference type="AlphaFoldDB" id="A4VKP0"/>
<dbReference type="EMBL" id="CP000304">
    <property type="protein sequence ID" value="ABP79541.1"/>
    <property type="molecule type" value="Genomic_DNA"/>
</dbReference>
<feature type="compositionally biased region" description="Polar residues" evidence="6">
    <location>
        <begin position="1"/>
        <end position="12"/>
    </location>
</feature>
<dbReference type="Gene3D" id="1.20.58.380">
    <property type="entry name" value="Flagellar protein flit"/>
    <property type="match status" value="1"/>
</dbReference>
<evidence type="ECO:0000313" key="7">
    <source>
        <dbReference type="EMBL" id="ABP79541.1"/>
    </source>
</evidence>
<name>A4VKP0_STUS1</name>
<dbReference type="InterPro" id="IPR008622">
    <property type="entry name" value="FliT"/>
</dbReference>
<comment type="subcellular location">
    <subcellularLocation>
        <location evidence="1">Cytoplasm</location>
        <location evidence="1">Cytosol</location>
    </subcellularLocation>
</comment>
<dbReference type="GO" id="GO:0044781">
    <property type="term" value="P:bacterial-type flagellum organization"/>
    <property type="evidence" value="ECO:0007669"/>
    <property type="project" value="UniProtKB-KW"/>
</dbReference>
<dbReference type="eggNOG" id="ENOG5031FXS">
    <property type="taxonomic scope" value="Bacteria"/>
</dbReference>
<protein>
    <recommendedName>
        <fullName evidence="5">Flagellar protein FliT</fullName>
    </recommendedName>
</protein>
<evidence type="ECO:0000256" key="3">
    <source>
        <dbReference type="ARBA" id="ARBA00022795"/>
    </source>
</evidence>
<evidence type="ECO:0000256" key="4">
    <source>
        <dbReference type="ARBA" id="ARBA00023186"/>
    </source>
</evidence>
<organism evidence="7 8">
    <name type="scientific">Stutzerimonas stutzeri (strain A1501)</name>
    <name type="common">Pseudomonas stutzeri</name>
    <dbReference type="NCBI Taxonomy" id="379731"/>
    <lineage>
        <taxon>Bacteria</taxon>
        <taxon>Pseudomonadati</taxon>
        <taxon>Pseudomonadota</taxon>
        <taxon>Gammaproteobacteria</taxon>
        <taxon>Pseudomonadales</taxon>
        <taxon>Pseudomonadaceae</taxon>
        <taxon>Stutzerimonas</taxon>
    </lineage>
</organism>
<dbReference type="Proteomes" id="UP000000233">
    <property type="component" value="Chromosome"/>
</dbReference>
<evidence type="ECO:0000256" key="5">
    <source>
        <dbReference type="ARBA" id="ARBA00093797"/>
    </source>
</evidence>